<dbReference type="Proteomes" id="UP000424805">
    <property type="component" value="Unassembled WGS sequence"/>
</dbReference>
<accession>A0A7J4XQ77</accession>
<evidence type="ECO:0008006" key="3">
    <source>
        <dbReference type="Google" id="ProtNLM"/>
    </source>
</evidence>
<dbReference type="AlphaFoldDB" id="A0A7J4XQ77"/>
<evidence type="ECO:0000313" key="1">
    <source>
        <dbReference type="EMBL" id="KAA4618922.1"/>
    </source>
</evidence>
<proteinExistence type="predicted"/>
<comment type="caution">
    <text evidence="1">The sequence shown here is derived from an EMBL/GenBank/DDBJ whole genome shotgun (WGS) entry which is preliminary data.</text>
</comment>
<name>A0A7J4XQ77_BACOV</name>
<evidence type="ECO:0000313" key="2">
    <source>
        <dbReference type="Proteomes" id="UP000424805"/>
    </source>
</evidence>
<dbReference type="EMBL" id="VWFP01000050">
    <property type="protein sequence ID" value="KAA4618922.1"/>
    <property type="molecule type" value="Genomic_DNA"/>
</dbReference>
<reference evidence="1 2" key="1">
    <citation type="journal article" date="2019" name="Nat. Med.">
        <title>A library of human gut bacterial isolates paired with longitudinal multiomics data enables mechanistic microbiome research.</title>
        <authorList>
            <person name="Poyet M."/>
            <person name="Groussin M."/>
            <person name="Gibbons S.M."/>
            <person name="Avila-Pacheco J."/>
            <person name="Jiang X."/>
            <person name="Kearney S.M."/>
            <person name="Perrotta A.R."/>
            <person name="Berdy B."/>
            <person name="Zhao S."/>
            <person name="Lieberman T.D."/>
            <person name="Swanson P.K."/>
            <person name="Smith M."/>
            <person name="Roesemann S."/>
            <person name="Alexander J.E."/>
            <person name="Rich S.A."/>
            <person name="Livny J."/>
            <person name="Vlamakis H."/>
            <person name="Clish C."/>
            <person name="Bullock K."/>
            <person name="Deik A."/>
            <person name="Scott J."/>
            <person name="Pierce K.A."/>
            <person name="Xavier R.J."/>
            <person name="Alm E.J."/>
        </authorList>
    </citation>
    <scope>NUCLEOTIDE SEQUENCE [LARGE SCALE GENOMIC DNA]</scope>
    <source>
        <strain evidence="1 2">BIOML-A15</strain>
    </source>
</reference>
<organism evidence="1 2">
    <name type="scientific">Bacteroides ovatus</name>
    <dbReference type="NCBI Taxonomy" id="28116"/>
    <lineage>
        <taxon>Bacteria</taxon>
        <taxon>Pseudomonadati</taxon>
        <taxon>Bacteroidota</taxon>
        <taxon>Bacteroidia</taxon>
        <taxon>Bacteroidales</taxon>
        <taxon>Bacteroidaceae</taxon>
        <taxon>Bacteroides</taxon>
    </lineage>
</organism>
<protein>
    <recommendedName>
        <fullName evidence="3">DUF2262 domain-containing protein</fullName>
    </recommendedName>
</protein>
<gene>
    <name evidence="1" type="ORF">F3B90_25880</name>
</gene>
<sequence>MGFFKKLVDILFGTQKEYAVKDLGIFHSKVCDWWQNEHYNWWSTIQLPLYSTETVIWIEGDAQAPLSQHILDLQVLLKNWESVIAKVENLLPTESRLAHKEEIYTSWQNRFYPEAIESSVKYNNSWKITFTTDDLDYSFSIIWKNNTVRDLTLY</sequence>